<evidence type="ECO:0000259" key="1">
    <source>
        <dbReference type="Pfam" id="PF12804"/>
    </source>
</evidence>
<dbReference type="PANTHER" id="PTHR43777:SF1">
    <property type="entry name" value="MOLYBDENUM COFACTOR CYTIDYLYLTRANSFERASE"/>
    <property type="match status" value="1"/>
</dbReference>
<dbReference type="GO" id="GO:0016779">
    <property type="term" value="F:nucleotidyltransferase activity"/>
    <property type="evidence" value="ECO:0007669"/>
    <property type="project" value="UniProtKB-ARBA"/>
</dbReference>
<dbReference type="EMBL" id="BOPF01000053">
    <property type="protein sequence ID" value="GIJ51693.1"/>
    <property type="molecule type" value="Genomic_DNA"/>
</dbReference>
<dbReference type="Proteomes" id="UP000619260">
    <property type="component" value="Unassembled WGS sequence"/>
</dbReference>
<dbReference type="RefSeq" id="WP_203905088.1">
    <property type="nucleotide sequence ID" value="NZ_BOPF01000053.1"/>
</dbReference>
<reference evidence="2" key="1">
    <citation type="submission" date="2021-01" db="EMBL/GenBank/DDBJ databases">
        <title>Whole genome shotgun sequence of Virgisporangium aliadipatigenens NBRC 105644.</title>
        <authorList>
            <person name="Komaki H."/>
            <person name="Tamura T."/>
        </authorList>
    </citation>
    <scope>NUCLEOTIDE SEQUENCE</scope>
    <source>
        <strain evidence="2">NBRC 105644</strain>
    </source>
</reference>
<evidence type="ECO:0000313" key="3">
    <source>
        <dbReference type="Proteomes" id="UP000619260"/>
    </source>
</evidence>
<feature type="domain" description="MobA-like NTP transferase" evidence="1">
    <location>
        <begin position="7"/>
        <end position="165"/>
    </location>
</feature>
<dbReference type="InterPro" id="IPR029044">
    <property type="entry name" value="Nucleotide-diphossugar_trans"/>
</dbReference>
<accession>A0A8J3YW87</accession>
<name>A0A8J3YW87_9ACTN</name>
<proteinExistence type="predicted"/>
<comment type="caution">
    <text evidence="2">The sequence shown here is derived from an EMBL/GenBank/DDBJ whole genome shotgun (WGS) entry which is preliminary data.</text>
</comment>
<sequence>MDGMAAGLLLAAGGGTRYGTPKALVERDGRLLVETALETLDECRPQVVVLGAAAEKVVRRAYLGEALVVVNQQWTSGVASSLRAGLEALIPTAAEAVVVMLVDTPGITIEAVRRIAAFECPQALVSATYGGEPGHPVLLGRDHWGPIIAEAHGDEGARGYLRRHPRLVRHVPCDDIADGTDLDSPADALVPFQTF</sequence>
<organism evidence="2 3">
    <name type="scientific">Virgisporangium aliadipatigenens</name>
    <dbReference type="NCBI Taxonomy" id="741659"/>
    <lineage>
        <taxon>Bacteria</taxon>
        <taxon>Bacillati</taxon>
        <taxon>Actinomycetota</taxon>
        <taxon>Actinomycetes</taxon>
        <taxon>Micromonosporales</taxon>
        <taxon>Micromonosporaceae</taxon>
        <taxon>Virgisporangium</taxon>
    </lineage>
</organism>
<protein>
    <submittedName>
        <fullName evidence="2">4-diphosphocytidyl-2C-methyl-D-erythritol synthase</fullName>
    </submittedName>
</protein>
<dbReference type="Gene3D" id="3.90.550.10">
    <property type="entry name" value="Spore Coat Polysaccharide Biosynthesis Protein SpsA, Chain A"/>
    <property type="match status" value="1"/>
</dbReference>
<keyword evidence="3" id="KW-1185">Reference proteome</keyword>
<dbReference type="AlphaFoldDB" id="A0A8J3YW87"/>
<gene>
    <name evidence="2" type="ORF">Val02_85790</name>
</gene>
<evidence type="ECO:0000313" key="2">
    <source>
        <dbReference type="EMBL" id="GIJ51693.1"/>
    </source>
</evidence>
<dbReference type="CDD" id="cd04182">
    <property type="entry name" value="GT_2_like_f"/>
    <property type="match status" value="1"/>
</dbReference>
<dbReference type="Pfam" id="PF12804">
    <property type="entry name" value="NTP_transf_3"/>
    <property type="match status" value="1"/>
</dbReference>
<dbReference type="PANTHER" id="PTHR43777">
    <property type="entry name" value="MOLYBDENUM COFACTOR CYTIDYLYLTRANSFERASE"/>
    <property type="match status" value="1"/>
</dbReference>
<dbReference type="InterPro" id="IPR025877">
    <property type="entry name" value="MobA-like_NTP_Trfase"/>
</dbReference>
<dbReference type="SUPFAM" id="SSF53448">
    <property type="entry name" value="Nucleotide-diphospho-sugar transferases"/>
    <property type="match status" value="1"/>
</dbReference>